<feature type="compositionally biased region" description="Basic and acidic residues" evidence="8">
    <location>
        <begin position="189"/>
        <end position="198"/>
    </location>
</feature>
<dbReference type="GO" id="GO:0000981">
    <property type="term" value="F:DNA-binding transcription factor activity, RNA polymerase II-specific"/>
    <property type="evidence" value="ECO:0007669"/>
    <property type="project" value="InterPro"/>
</dbReference>
<dbReference type="Proteomes" id="UP001365542">
    <property type="component" value="Unassembled WGS sequence"/>
</dbReference>
<dbReference type="GO" id="GO:0006351">
    <property type="term" value="P:DNA-templated transcription"/>
    <property type="evidence" value="ECO:0007669"/>
    <property type="project" value="InterPro"/>
</dbReference>
<feature type="compositionally biased region" description="Polar residues" evidence="8">
    <location>
        <begin position="34"/>
        <end position="47"/>
    </location>
</feature>
<evidence type="ECO:0000256" key="1">
    <source>
        <dbReference type="ARBA" id="ARBA00004123"/>
    </source>
</evidence>
<dbReference type="CDD" id="cd00067">
    <property type="entry name" value="GAL4"/>
    <property type="match status" value="1"/>
</dbReference>
<proteinExistence type="predicted"/>
<evidence type="ECO:0000256" key="2">
    <source>
        <dbReference type="ARBA" id="ARBA00022723"/>
    </source>
</evidence>
<evidence type="ECO:0000256" key="8">
    <source>
        <dbReference type="SAM" id="MobiDB-lite"/>
    </source>
</evidence>
<dbReference type="GO" id="GO:0008270">
    <property type="term" value="F:zinc ion binding"/>
    <property type="evidence" value="ECO:0007669"/>
    <property type="project" value="InterPro"/>
</dbReference>
<dbReference type="PANTHER" id="PTHR47782">
    <property type="entry name" value="ZN(II)2CYS6 TRANSCRIPTION FACTOR (EUROFUNG)-RELATED"/>
    <property type="match status" value="1"/>
</dbReference>
<dbReference type="SMART" id="SM00906">
    <property type="entry name" value="Fungal_trans"/>
    <property type="match status" value="1"/>
</dbReference>
<evidence type="ECO:0000259" key="9">
    <source>
        <dbReference type="PROSITE" id="PS50048"/>
    </source>
</evidence>
<evidence type="ECO:0000256" key="5">
    <source>
        <dbReference type="ARBA" id="ARBA00023125"/>
    </source>
</evidence>
<dbReference type="PROSITE" id="PS50048">
    <property type="entry name" value="ZN2_CY6_FUNGAL_2"/>
    <property type="match status" value="1"/>
</dbReference>
<evidence type="ECO:0000256" key="7">
    <source>
        <dbReference type="ARBA" id="ARBA00023242"/>
    </source>
</evidence>
<dbReference type="CDD" id="cd14723">
    <property type="entry name" value="ZIP_Ppr1"/>
    <property type="match status" value="1"/>
</dbReference>
<evidence type="ECO:0000256" key="4">
    <source>
        <dbReference type="ARBA" id="ARBA00023015"/>
    </source>
</evidence>
<keyword evidence="6" id="KW-0804">Transcription</keyword>
<dbReference type="FunFam" id="4.10.240.10:FF:000006">
    <property type="entry name" value="Positive regulator of purine utilization"/>
    <property type="match status" value="1"/>
</dbReference>
<gene>
    <name evidence="10" type="primary">PPR1_1</name>
    <name evidence="10" type="ORF">TWF694_004622</name>
</gene>
<keyword evidence="3" id="KW-0862">Zinc</keyword>
<feature type="region of interest" description="Disordered" evidence="8">
    <location>
        <begin position="1"/>
        <end position="47"/>
    </location>
</feature>
<comment type="subcellular location">
    <subcellularLocation>
        <location evidence="1">Nucleus</location>
    </subcellularLocation>
</comment>
<protein>
    <submittedName>
        <fullName evidence="10">Fungal specific transcription factor</fullName>
    </submittedName>
</protein>
<dbReference type="InterPro" id="IPR001138">
    <property type="entry name" value="Zn2Cys6_DnaBD"/>
</dbReference>
<organism evidence="10 11">
    <name type="scientific">Orbilia ellipsospora</name>
    <dbReference type="NCBI Taxonomy" id="2528407"/>
    <lineage>
        <taxon>Eukaryota</taxon>
        <taxon>Fungi</taxon>
        <taxon>Dikarya</taxon>
        <taxon>Ascomycota</taxon>
        <taxon>Pezizomycotina</taxon>
        <taxon>Orbiliomycetes</taxon>
        <taxon>Orbiliales</taxon>
        <taxon>Orbiliaceae</taxon>
        <taxon>Orbilia</taxon>
    </lineage>
</organism>
<sequence length="1033" mass="112562">MSNDFLEGGSNTKRRRRESPSDSESHQSPPAPMSATQANPPQTQLSGATSFRSVTACNRCRLRKNRCDQRIPACTQCEKVGVKCVGYDPITKREIPRSYVSYLEERVTYLENLLTNNSLAFEPPTSFFPLNGQVATSPSASGVHPLSPSLSRNGVEVTEGASPSFVKPPTPVSAHHTPGIVTINPGNRPIDETSDPIKNDPTLSAISSIPVQGTSDPRFLGSTSGISFARLVFEAVKSTNGGNGNDGNGIGNGLGAGSYPYINRYNRRSFAQPGVYSQNMKDTDMRDSFFGLQAKPAIPPAPFPHEILGRKLVDLYFEHSNPQIPILHRVEFMKFFDAAYDLRPGEARSPQTLYLLNIVFAIGAGIFVDRTPAPSPGAVGPDGKSPYEGKQQPEAYHAAAVTHLEEFLRASSGGLEELQAVLLLAAYAILRPVSPGVWYIIGVAMRLAVDLGLFTEEVVPKGVGDDGARGWRRDLRRRLFWCTYSLDRLVSTCVGRPVQIADEVIGIEFPSFLPDEFITPGGIKSPSMQPISSYKSISYAYFQLRLLQSEILQVHHYQQTHNHPNSLPQHVHPTGLNLITPFLKPHQSLVEWRNDVDGRLKEWFGGCPKSKEVTGCAFSLEFLELNYWLTLMMLYRPSLSVPDLLAEKFGSTVDPNGKIKMDGMEIKRDRIREKEEEERVYVVVADAGMKVLRLYRQLHRMRQVNHTFLAVHHLFMAGISFLYAIWHSPTVRAKLSMDEVDFTILAATSVLGDLSDRCPPAEACRISFERMSRATVSMCLSGTEPTNLNLSKDAPPSPPPNEIKPYNSKPEEDRRPPAKRKRPTFDSQFRELFAGNDDVLSQGTGAGKVPRGPTGIRPGKTQRLVDRGFHAVINEKPIDDGNVEVDDEDDEDARRAAAAAGMLAASGYSPTNTQGYAMTNDGMTPVDDDASLISGTNSYLAATGGGAGIPGSQVADSVMSDDWTAGYNGLSEFGMDGGGPGFGGLDGGSGWGGPFDLNLNMGGWGVGGLDGSWTNGNGQMELFDSFFFGGPGL</sequence>
<dbReference type="SUPFAM" id="SSF57701">
    <property type="entry name" value="Zn2/Cys6 DNA-binding domain"/>
    <property type="match status" value="1"/>
</dbReference>
<feature type="domain" description="Zn(2)-C6 fungal-type" evidence="9">
    <location>
        <begin position="56"/>
        <end position="85"/>
    </location>
</feature>
<keyword evidence="7" id="KW-0539">Nucleus</keyword>
<keyword evidence="11" id="KW-1185">Reference proteome</keyword>
<dbReference type="Gene3D" id="4.10.240.10">
    <property type="entry name" value="Zn(2)-C6 fungal-type DNA-binding domain"/>
    <property type="match status" value="1"/>
</dbReference>
<dbReference type="Pfam" id="PF00172">
    <property type="entry name" value="Zn_clus"/>
    <property type="match status" value="1"/>
</dbReference>
<dbReference type="PANTHER" id="PTHR47782:SF1">
    <property type="entry name" value="PYRIMIDINE PATHWAY REGULATORY PROTEIN 1"/>
    <property type="match status" value="1"/>
</dbReference>
<dbReference type="SMART" id="SM00066">
    <property type="entry name" value="GAL4"/>
    <property type="match status" value="1"/>
</dbReference>
<dbReference type="Pfam" id="PF04082">
    <property type="entry name" value="Fungal_trans"/>
    <property type="match status" value="1"/>
</dbReference>
<feature type="compositionally biased region" description="Polar residues" evidence="8">
    <location>
        <begin position="201"/>
        <end position="210"/>
    </location>
</feature>
<evidence type="ECO:0000313" key="11">
    <source>
        <dbReference type="Proteomes" id="UP001365542"/>
    </source>
</evidence>
<reference evidence="10 11" key="1">
    <citation type="submission" date="2019-10" db="EMBL/GenBank/DDBJ databases">
        <authorList>
            <person name="Palmer J.M."/>
        </authorList>
    </citation>
    <scope>NUCLEOTIDE SEQUENCE [LARGE SCALE GENOMIC DNA]</scope>
    <source>
        <strain evidence="10 11">TWF694</strain>
    </source>
</reference>
<dbReference type="InterPro" id="IPR052202">
    <property type="entry name" value="Yeast_MetPath_Reg"/>
</dbReference>
<keyword evidence="5" id="KW-0238">DNA-binding</keyword>
<dbReference type="InterPro" id="IPR007219">
    <property type="entry name" value="XnlR_reg_dom"/>
</dbReference>
<evidence type="ECO:0000256" key="3">
    <source>
        <dbReference type="ARBA" id="ARBA00022833"/>
    </source>
</evidence>
<dbReference type="GO" id="GO:0005634">
    <property type="term" value="C:nucleus"/>
    <property type="evidence" value="ECO:0007669"/>
    <property type="project" value="UniProtKB-SubCell"/>
</dbReference>
<comment type="caution">
    <text evidence="10">The sequence shown here is derived from an EMBL/GenBank/DDBJ whole genome shotgun (WGS) entry which is preliminary data.</text>
</comment>
<keyword evidence="2" id="KW-0479">Metal-binding</keyword>
<feature type="region of interest" description="Disordered" evidence="8">
    <location>
        <begin position="784"/>
        <end position="861"/>
    </location>
</feature>
<dbReference type="CDD" id="cd12148">
    <property type="entry name" value="fungal_TF_MHR"/>
    <property type="match status" value="1"/>
</dbReference>
<evidence type="ECO:0000313" key="10">
    <source>
        <dbReference type="EMBL" id="KAK6527639.1"/>
    </source>
</evidence>
<dbReference type="AlphaFoldDB" id="A0AAV9X1V0"/>
<feature type="region of interest" description="Disordered" evidence="8">
    <location>
        <begin position="139"/>
        <end position="210"/>
    </location>
</feature>
<dbReference type="PROSITE" id="PS00463">
    <property type="entry name" value="ZN2_CY6_FUNGAL_1"/>
    <property type="match status" value="1"/>
</dbReference>
<accession>A0AAV9X1V0</accession>
<dbReference type="GO" id="GO:0045944">
    <property type="term" value="P:positive regulation of transcription by RNA polymerase II"/>
    <property type="evidence" value="ECO:0007669"/>
    <property type="project" value="TreeGrafter"/>
</dbReference>
<dbReference type="GO" id="GO:0043565">
    <property type="term" value="F:sequence-specific DNA binding"/>
    <property type="evidence" value="ECO:0007669"/>
    <property type="project" value="TreeGrafter"/>
</dbReference>
<name>A0AAV9X1V0_9PEZI</name>
<dbReference type="InterPro" id="IPR036864">
    <property type="entry name" value="Zn2-C6_fun-type_DNA-bd_sf"/>
</dbReference>
<keyword evidence="4" id="KW-0805">Transcription regulation</keyword>
<dbReference type="EMBL" id="JAVHJO010000015">
    <property type="protein sequence ID" value="KAK6527639.1"/>
    <property type="molecule type" value="Genomic_DNA"/>
</dbReference>
<evidence type="ECO:0000256" key="6">
    <source>
        <dbReference type="ARBA" id="ARBA00023163"/>
    </source>
</evidence>